<name>A0A9W4ULT0_9PLEO</name>
<sequence>MYTSVLRVPSASLAPSHDLAFGSKPPIYARASPAYVGDVDLQIIHHIGWAFTCSHRVNTKEKPGNRGTLVRGKGKKYSITTADHHSVYFFGNGWITWRRASSHFSGEKRVNN</sequence>
<reference evidence="1" key="1">
    <citation type="submission" date="2023-01" db="EMBL/GenBank/DDBJ databases">
        <authorList>
            <person name="Van Ghelder C."/>
            <person name="Rancurel C."/>
        </authorList>
    </citation>
    <scope>NUCLEOTIDE SEQUENCE</scope>
    <source>
        <strain evidence="1">CNCM I-4278</strain>
    </source>
</reference>
<dbReference type="EMBL" id="CAOQHR010000008">
    <property type="protein sequence ID" value="CAI6338521.1"/>
    <property type="molecule type" value="Genomic_DNA"/>
</dbReference>
<keyword evidence="2" id="KW-1185">Reference proteome</keyword>
<dbReference type="AlphaFoldDB" id="A0A9W4ULT0"/>
<evidence type="ECO:0000313" key="2">
    <source>
        <dbReference type="Proteomes" id="UP001152607"/>
    </source>
</evidence>
<gene>
    <name evidence="1" type="ORF">PDIGIT_LOCUS11651</name>
</gene>
<protein>
    <submittedName>
        <fullName evidence="1">Uncharacterized protein</fullName>
    </submittedName>
</protein>
<organism evidence="1 2">
    <name type="scientific">Periconia digitata</name>
    <dbReference type="NCBI Taxonomy" id="1303443"/>
    <lineage>
        <taxon>Eukaryota</taxon>
        <taxon>Fungi</taxon>
        <taxon>Dikarya</taxon>
        <taxon>Ascomycota</taxon>
        <taxon>Pezizomycotina</taxon>
        <taxon>Dothideomycetes</taxon>
        <taxon>Pleosporomycetidae</taxon>
        <taxon>Pleosporales</taxon>
        <taxon>Massarineae</taxon>
        <taxon>Periconiaceae</taxon>
        <taxon>Periconia</taxon>
    </lineage>
</organism>
<proteinExistence type="predicted"/>
<dbReference type="Proteomes" id="UP001152607">
    <property type="component" value="Unassembled WGS sequence"/>
</dbReference>
<evidence type="ECO:0000313" key="1">
    <source>
        <dbReference type="EMBL" id="CAI6338521.1"/>
    </source>
</evidence>
<accession>A0A9W4ULT0</accession>
<comment type="caution">
    <text evidence="1">The sequence shown here is derived from an EMBL/GenBank/DDBJ whole genome shotgun (WGS) entry which is preliminary data.</text>
</comment>